<name>A0ABW3JUG5_9FLAO</name>
<feature type="transmembrane region" description="Helical" evidence="1">
    <location>
        <begin position="239"/>
        <end position="258"/>
    </location>
</feature>
<dbReference type="RefSeq" id="WP_386108988.1">
    <property type="nucleotide sequence ID" value="NZ_JBHTJR010000054.1"/>
</dbReference>
<feature type="transmembrane region" description="Helical" evidence="1">
    <location>
        <begin position="21"/>
        <end position="40"/>
    </location>
</feature>
<evidence type="ECO:0000313" key="2">
    <source>
        <dbReference type="EMBL" id="MFD0994077.1"/>
    </source>
</evidence>
<proteinExistence type="predicted"/>
<keyword evidence="1" id="KW-0472">Membrane</keyword>
<evidence type="ECO:0000313" key="3">
    <source>
        <dbReference type="Proteomes" id="UP001597062"/>
    </source>
</evidence>
<evidence type="ECO:0000256" key="1">
    <source>
        <dbReference type="SAM" id="Phobius"/>
    </source>
</evidence>
<gene>
    <name evidence="2" type="ORF">ACFQ1U_12745</name>
</gene>
<keyword evidence="1" id="KW-0812">Transmembrane</keyword>
<feature type="transmembrane region" description="Helical" evidence="1">
    <location>
        <begin position="171"/>
        <end position="196"/>
    </location>
</feature>
<feature type="transmembrane region" description="Helical" evidence="1">
    <location>
        <begin position="208"/>
        <end position="227"/>
    </location>
</feature>
<accession>A0ABW3JUG5</accession>
<sequence length="441" mass="52082">MNEENKKLKFKNLLDKLQQESWQLELLISGFAIYGLFNTIEPIEIGWNEAKALQKYTKFLFPVLFLSCYILIINLVIHVVLRGLWIGAIGLRYVSNEIEYEELNYSKRFTKYLKKKVGSFDNYIDKLENYCSILFAVTFLSLFYMISFFSVLFIITLMARFFLDSGIFSEFVGAFLLGTIGLLFIFLALIVFFDFLTQGGLKKKEWTSFLYMPIYKAFNYITFAFLYRPIVYNFLDNKFGKRIAFILLPLYGVIFYLTTLKNAQSHYLTNMSYTSKNFVSKNNYLDLLDEHEYVKDVALNTKITDKPYVSIFIPFKEQTENDLLIKNPELKPIENQRGIKSSFKFIFKNRNKDLHKRDSIYKLYLRKLNELYTIKIDSITKKSDFIITAINKQLGFETVIPLKRSEEGKHIINISSLYFDKKSKEEKTKTIANIPFWYYKN</sequence>
<keyword evidence="1" id="KW-1133">Transmembrane helix</keyword>
<organism evidence="2 3">
    <name type="scientific">Tenacibaculum geojense</name>
    <dbReference type="NCBI Taxonomy" id="915352"/>
    <lineage>
        <taxon>Bacteria</taxon>
        <taxon>Pseudomonadati</taxon>
        <taxon>Bacteroidota</taxon>
        <taxon>Flavobacteriia</taxon>
        <taxon>Flavobacteriales</taxon>
        <taxon>Flavobacteriaceae</taxon>
        <taxon>Tenacibaculum</taxon>
    </lineage>
</organism>
<reference evidence="3" key="1">
    <citation type="journal article" date="2019" name="Int. J. Syst. Evol. Microbiol.">
        <title>The Global Catalogue of Microorganisms (GCM) 10K type strain sequencing project: providing services to taxonomists for standard genome sequencing and annotation.</title>
        <authorList>
            <consortium name="The Broad Institute Genomics Platform"/>
            <consortium name="The Broad Institute Genome Sequencing Center for Infectious Disease"/>
            <person name="Wu L."/>
            <person name="Ma J."/>
        </authorList>
    </citation>
    <scope>NUCLEOTIDE SEQUENCE [LARGE SCALE GENOMIC DNA]</scope>
    <source>
        <strain evidence="3">CCUG 60527</strain>
    </source>
</reference>
<dbReference type="Proteomes" id="UP001597062">
    <property type="component" value="Unassembled WGS sequence"/>
</dbReference>
<dbReference type="EMBL" id="JBHTJR010000054">
    <property type="protein sequence ID" value="MFD0994077.1"/>
    <property type="molecule type" value="Genomic_DNA"/>
</dbReference>
<feature type="transmembrane region" description="Helical" evidence="1">
    <location>
        <begin position="60"/>
        <end position="81"/>
    </location>
</feature>
<protein>
    <submittedName>
        <fullName evidence="2">Uncharacterized protein</fullName>
    </submittedName>
</protein>
<comment type="caution">
    <text evidence="2">The sequence shown here is derived from an EMBL/GenBank/DDBJ whole genome shotgun (WGS) entry which is preliminary data.</text>
</comment>
<keyword evidence="3" id="KW-1185">Reference proteome</keyword>
<feature type="transmembrane region" description="Helical" evidence="1">
    <location>
        <begin position="133"/>
        <end position="159"/>
    </location>
</feature>